<evidence type="ECO:0000259" key="1">
    <source>
        <dbReference type="PROSITE" id="PS51272"/>
    </source>
</evidence>
<name>A0ABY1JJA4_9BACL</name>
<protein>
    <submittedName>
        <fullName evidence="2">Asp-tRNAAsn/Glu-tRNAGln amidotransferase A subunit</fullName>
    </submittedName>
</protein>
<dbReference type="Gene3D" id="3.90.1300.10">
    <property type="entry name" value="Amidase signature (AS) domain"/>
    <property type="match status" value="1"/>
</dbReference>
<dbReference type="PROSITE" id="PS51272">
    <property type="entry name" value="SLH"/>
    <property type="match status" value="1"/>
</dbReference>
<keyword evidence="3" id="KW-1185">Reference proteome</keyword>
<dbReference type="InterPro" id="IPR036928">
    <property type="entry name" value="AS_sf"/>
</dbReference>
<dbReference type="EMBL" id="FTNK01000001">
    <property type="protein sequence ID" value="SIQ28544.1"/>
    <property type="molecule type" value="Genomic_DNA"/>
</dbReference>
<evidence type="ECO:0000313" key="3">
    <source>
        <dbReference type="Proteomes" id="UP000186666"/>
    </source>
</evidence>
<dbReference type="PANTHER" id="PTHR42678:SF34">
    <property type="entry name" value="OS04G0183300 PROTEIN"/>
    <property type="match status" value="1"/>
</dbReference>
<dbReference type="Proteomes" id="UP000186666">
    <property type="component" value="Unassembled WGS sequence"/>
</dbReference>
<gene>
    <name evidence="2" type="ORF">SAMN05421578_10148</name>
</gene>
<dbReference type="SUPFAM" id="SSF75304">
    <property type="entry name" value="Amidase signature (AS) enzymes"/>
    <property type="match status" value="1"/>
</dbReference>
<dbReference type="Pfam" id="PF01425">
    <property type="entry name" value="Amidase"/>
    <property type="match status" value="1"/>
</dbReference>
<accession>A0ABY1JJA4</accession>
<sequence>MLIEQPFLYSQIKNTRWKKIYSTIIISTSLALTIPLTANSASSESYTGDAALGIELKLGSVTAPANQPISSSEWVALLDQSAKLAGSSITFSMTETTTVSRKNAAYLLYKSLHLTDEPETFTDIGDDTSLSPIVGAVVNQQLMNGVSDTRFEPNRVLTQSEASAVAYRVYELLKPFILNETTISDIQDAVSKGKLTYEELTQMYLDRIEKYDDQGIKLNAIITVNSDALKLAKAMDVERVEHGVRGPLHGIPIIVKDNYATADMPTTAGCLCLKDSIPSKDAELVAKLKSAGAIIIAKANLDEFALNTQGTSSLGGQTLNPYALDHYPGGSSAGTGASVAANFALAGFGTDTGGSIRIPLSYNNLVGIRPTIGLSSRDGIIPLALTQDVGGPMARTVTDAAILLDATAGYDKDDVATAYIGHIPATYTDSLVVDGLKGSRIGVATELFGTKDKQQPVSELVNAAVDDLKRLGATTVPITIPNLAEIFTYPSLSRYESKTQLNEYLAEYAPDASYHNLSEIIESGQFYAQLKATFIVRNTRNLESQEYKDIVLKRTKLSRDAIMKVIADNNLDAIVYPSTTQTAAEIGGSQDAGNNNRLSAYTGYPAISVPAGFTSEGLAAGIEFMGRTFDEATIIKLAYSYEQGTHNRMAPVLVP</sequence>
<dbReference type="InterPro" id="IPR023631">
    <property type="entry name" value="Amidase_dom"/>
</dbReference>
<evidence type="ECO:0000313" key="2">
    <source>
        <dbReference type="EMBL" id="SIQ28544.1"/>
    </source>
</evidence>
<dbReference type="RefSeq" id="WP_244555830.1">
    <property type="nucleotide sequence ID" value="NZ_FTNK01000001.1"/>
</dbReference>
<comment type="caution">
    <text evidence="2">The sequence shown here is derived from an EMBL/GenBank/DDBJ whole genome shotgun (WGS) entry which is preliminary data.</text>
</comment>
<dbReference type="InterPro" id="IPR001119">
    <property type="entry name" value="SLH_dom"/>
</dbReference>
<reference evidence="2 3" key="1">
    <citation type="submission" date="2017-01" db="EMBL/GenBank/DDBJ databases">
        <authorList>
            <person name="Varghese N."/>
            <person name="Submissions S."/>
        </authorList>
    </citation>
    <scope>NUCLEOTIDE SEQUENCE [LARGE SCALE GENOMIC DNA]</scope>
    <source>
        <strain evidence="2 3">ATCC 23464</strain>
    </source>
</reference>
<proteinExistence type="predicted"/>
<dbReference type="PANTHER" id="PTHR42678">
    <property type="entry name" value="AMIDASE"/>
    <property type="match status" value="1"/>
</dbReference>
<organism evidence="2 3">
    <name type="scientific">Paenibacillus macquariensis</name>
    <dbReference type="NCBI Taxonomy" id="948756"/>
    <lineage>
        <taxon>Bacteria</taxon>
        <taxon>Bacillati</taxon>
        <taxon>Bacillota</taxon>
        <taxon>Bacilli</taxon>
        <taxon>Bacillales</taxon>
        <taxon>Paenibacillaceae</taxon>
        <taxon>Paenibacillus</taxon>
    </lineage>
</organism>
<feature type="domain" description="SLH" evidence="1">
    <location>
        <begin position="117"/>
        <end position="180"/>
    </location>
</feature>